<sequence>MHMPSLSLTADPLQETAVQRNVDKSIQKPGLRGNPPLAACGAGIRYRNILVFYAGGVTLTPAELQKNVVPPQTAWIISSRINTVRGTVERYTLRTTLPLPPGPPADPIIGHLRVFSPAHQHLLFQNWAAQYGDIFHLNILGQPLIVLNSVEVATDLLEKRGTNYSDRPTCTTFELMGWHADLALMPYGPRWRKHRKMLQEYFNPTQCLSYIRDQAQEAHDLLKALLRAPEQFVKCTKSYTLSSIMRIAYGHRVLNYDNDVYIELAVGAMHALDEAAAGISLLDLFPSLQHVPHWFPGFSFLTAIPRRFRPITRRLHEYPFEDVRKQMEIGVAQPSFVSSHLEHLGSTCVSDEELEDVKGAAALIATVGFDTTWTLIQMFIFTMLLFPEAQRKAQSEIDRVVGLGRLPCSSDRGALPFVECVLQETMRWHPVAPFGVAHKSRDEDEYKGMLIPKGSIIIPNVIAMSRDERIYKDADSFYPERFLPTPAGRGEPHFSAGFGFGRRICPGRHFANNSAWLVVASILATFDITKAVREDGSVIEPKVEFTMNGQVSRPLPFKCTIRPRSEEAKELINRPSD</sequence>
<evidence type="ECO:0000313" key="15">
    <source>
        <dbReference type="EMBL" id="GBE89462.1"/>
    </source>
</evidence>
<dbReference type="CDD" id="cd11065">
    <property type="entry name" value="CYP64-like"/>
    <property type="match status" value="1"/>
</dbReference>
<dbReference type="PRINTS" id="PR00385">
    <property type="entry name" value="P450"/>
</dbReference>
<comment type="subcellular location">
    <subcellularLocation>
        <location evidence="2">Membrane</location>
    </subcellularLocation>
</comment>
<evidence type="ECO:0000256" key="3">
    <source>
        <dbReference type="ARBA" id="ARBA00005179"/>
    </source>
</evidence>
<keyword evidence="16" id="KW-1185">Reference proteome</keyword>
<comment type="cofactor">
    <cofactor evidence="1 13">
        <name>heme</name>
        <dbReference type="ChEBI" id="CHEBI:30413"/>
    </cofactor>
</comment>
<dbReference type="PROSITE" id="PS00086">
    <property type="entry name" value="CYTOCHROME_P450"/>
    <property type="match status" value="1"/>
</dbReference>
<evidence type="ECO:0000313" key="16">
    <source>
        <dbReference type="Proteomes" id="UP000287166"/>
    </source>
</evidence>
<comment type="similarity">
    <text evidence="4 14">Belongs to the cytochrome P450 family.</text>
</comment>
<keyword evidence="6" id="KW-0812">Transmembrane</keyword>
<dbReference type="PANTHER" id="PTHR46300:SF5">
    <property type="entry name" value="CYTOCHROME P450"/>
    <property type="match status" value="1"/>
</dbReference>
<keyword evidence="10 13" id="KW-0408">Iron</keyword>
<dbReference type="GeneID" id="38786379"/>
<dbReference type="PRINTS" id="PR00463">
    <property type="entry name" value="EP450I"/>
</dbReference>
<evidence type="ECO:0000256" key="11">
    <source>
        <dbReference type="ARBA" id="ARBA00023033"/>
    </source>
</evidence>
<evidence type="ECO:0000256" key="2">
    <source>
        <dbReference type="ARBA" id="ARBA00004370"/>
    </source>
</evidence>
<dbReference type="InterPro" id="IPR017972">
    <property type="entry name" value="Cyt_P450_CS"/>
</dbReference>
<keyword evidence="9 14" id="KW-0560">Oxidoreductase</keyword>
<dbReference type="GO" id="GO:0020037">
    <property type="term" value="F:heme binding"/>
    <property type="evidence" value="ECO:0007669"/>
    <property type="project" value="InterPro"/>
</dbReference>
<evidence type="ECO:0000256" key="13">
    <source>
        <dbReference type="PIRSR" id="PIRSR602401-1"/>
    </source>
</evidence>
<evidence type="ECO:0000256" key="14">
    <source>
        <dbReference type="RuleBase" id="RU000461"/>
    </source>
</evidence>
<evidence type="ECO:0000256" key="4">
    <source>
        <dbReference type="ARBA" id="ARBA00010617"/>
    </source>
</evidence>
<keyword evidence="11 14" id="KW-0503">Monooxygenase</keyword>
<dbReference type="STRING" id="139825.A0A401H4X1"/>
<evidence type="ECO:0000256" key="6">
    <source>
        <dbReference type="ARBA" id="ARBA00022692"/>
    </source>
</evidence>
<dbReference type="GO" id="GO:0016020">
    <property type="term" value="C:membrane"/>
    <property type="evidence" value="ECO:0007669"/>
    <property type="project" value="UniProtKB-SubCell"/>
</dbReference>
<evidence type="ECO:0000256" key="5">
    <source>
        <dbReference type="ARBA" id="ARBA00022617"/>
    </source>
</evidence>
<name>A0A401H4X1_9APHY</name>
<dbReference type="Gene3D" id="1.10.630.10">
    <property type="entry name" value="Cytochrome P450"/>
    <property type="match status" value="1"/>
</dbReference>
<evidence type="ECO:0000256" key="9">
    <source>
        <dbReference type="ARBA" id="ARBA00023002"/>
    </source>
</evidence>
<dbReference type="Pfam" id="PF00067">
    <property type="entry name" value="p450"/>
    <property type="match status" value="1"/>
</dbReference>
<keyword evidence="12" id="KW-0472">Membrane</keyword>
<dbReference type="InParanoid" id="A0A401H4X1"/>
<evidence type="ECO:0000256" key="12">
    <source>
        <dbReference type="ARBA" id="ARBA00023136"/>
    </source>
</evidence>
<dbReference type="EMBL" id="BFAD01000016">
    <property type="protein sequence ID" value="GBE89462.1"/>
    <property type="molecule type" value="Genomic_DNA"/>
</dbReference>
<dbReference type="GO" id="GO:0004497">
    <property type="term" value="F:monooxygenase activity"/>
    <property type="evidence" value="ECO:0007669"/>
    <property type="project" value="UniProtKB-KW"/>
</dbReference>
<dbReference type="GO" id="GO:0005506">
    <property type="term" value="F:iron ion binding"/>
    <property type="evidence" value="ECO:0007669"/>
    <property type="project" value="InterPro"/>
</dbReference>
<protein>
    <submittedName>
        <fullName evidence="15">Multifunctional cytochrome P450 monooxygenase af510</fullName>
    </submittedName>
</protein>
<organism evidence="15 16">
    <name type="scientific">Sparassis crispa</name>
    <dbReference type="NCBI Taxonomy" id="139825"/>
    <lineage>
        <taxon>Eukaryota</taxon>
        <taxon>Fungi</taxon>
        <taxon>Dikarya</taxon>
        <taxon>Basidiomycota</taxon>
        <taxon>Agaricomycotina</taxon>
        <taxon>Agaricomycetes</taxon>
        <taxon>Polyporales</taxon>
        <taxon>Sparassidaceae</taxon>
        <taxon>Sparassis</taxon>
    </lineage>
</organism>
<evidence type="ECO:0000256" key="10">
    <source>
        <dbReference type="ARBA" id="ARBA00023004"/>
    </source>
</evidence>
<dbReference type="InterPro" id="IPR002401">
    <property type="entry name" value="Cyt_P450_E_grp-I"/>
</dbReference>
<keyword evidence="7 13" id="KW-0479">Metal-binding</keyword>
<evidence type="ECO:0000256" key="8">
    <source>
        <dbReference type="ARBA" id="ARBA00022989"/>
    </source>
</evidence>
<dbReference type="InterPro" id="IPR036396">
    <property type="entry name" value="Cyt_P450_sf"/>
</dbReference>
<dbReference type="InterPro" id="IPR050364">
    <property type="entry name" value="Cytochrome_P450_fung"/>
</dbReference>
<dbReference type="GO" id="GO:0016705">
    <property type="term" value="F:oxidoreductase activity, acting on paired donors, with incorporation or reduction of molecular oxygen"/>
    <property type="evidence" value="ECO:0007669"/>
    <property type="project" value="InterPro"/>
</dbReference>
<accession>A0A401H4X1</accession>
<keyword evidence="5 13" id="KW-0349">Heme</keyword>
<dbReference type="AlphaFoldDB" id="A0A401H4X1"/>
<proteinExistence type="inferred from homology"/>
<reference evidence="15 16" key="1">
    <citation type="journal article" date="2018" name="Sci. Rep.">
        <title>Genome sequence of the cauliflower mushroom Sparassis crispa (Hanabiratake) and its association with beneficial usage.</title>
        <authorList>
            <person name="Kiyama R."/>
            <person name="Furutani Y."/>
            <person name="Kawaguchi K."/>
            <person name="Nakanishi T."/>
        </authorList>
    </citation>
    <scope>NUCLEOTIDE SEQUENCE [LARGE SCALE GENOMIC DNA]</scope>
</reference>
<dbReference type="SUPFAM" id="SSF48264">
    <property type="entry name" value="Cytochrome P450"/>
    <property type="match status" value="1"/>
</dbReference>
<dbReference type="PANTHER" id="PTHR46300">
    <property type="entry name" value="P450, PUTATIVE (EUROFUNG)-RELATED-RELATED"/>
    <property type="match status" value="1"/>
</dbReference>
<feature type="binding site" description="axial binding residue" evidence="13">
    <location>
        <position position="505"/>
    </location>
    <ligand>
        <name>heme</name>
        <dbReference type="ChEBI" id="CHEBI:30413"/>
    </ligand>
    <ligandPart>
        <name>Fe</name>
        <dbReference type="ChEBI" id="CHEBI:18248"/>
    </ligandPart>
</feature>
<evidence type="ECO:0000256" key="7">
    <source>
        <dbReference type="ARBA" id="ARBA00022723"/>
    </source>
</evidence>
<evidence type="ECO:0000256" key="1">
    <source>
        <dbReference type="ARBA" id="ARBA00001971"/>
    </source>
</evidence>
<dbReference type="Proteomes" id="UP000287166">
    <property type="component" value="Unassembled WGS sequence"/>
</dbReference>
<dbReference type="OrthoDB" id="2789670at2759"/>
<comment type="pathway">
    <text evidence="3">Secondary metabolite biosynthesis.</text>
</comment>
<dbReference type="RefSeq" id="XP_027620375.1">
    <property type="nucleotide sequence ID" value="XM_027764574.1"/>
</dbReference>
<gene>
    <name evidence="15" type="ORF">SCP_1601240</name>
</gene>
<comment type="caution">
    <text evidence="15">The sequence shown here is derived from an EMBL/GenBank/DDBJ whole genome shotgun (WGS) entry which is preliminary data.</text>
</comment>
<dbReference type="InterPro" id="IPR001128">
    <property type="entry name" value="Cyt_P450"/>
</dbReference>
<keyword evidence="8" id="KW-1133">Transmembrane helix</keyword>